<evidence type="ECO:0000313" key="2">
    <source>
        <dbReference type="Proteomes" id="UP001057455"/>
    </source>
</evidence>
<keyword evidence="2" id="KW-1185">Reference proteome</keyword>
<dbReference type="InterPro" id="IPR019410">
    <property type="entry name" value="Methyltransf_16"/>
</dbReference>
<dbReference type="InterPro" id="IPR036770">
    <property type="entry name" value="Ankyrin_rpt-contain_sf"/>
</dbReference>
<reference evidence="1" key="1">
    <citation type="submission" date="2019-12" db="EMBL/GenBank/DDBJ databases">
        <title>Genome sequence of Babesia ovis.</title>
        <authorList>
            <person name="Yamagishi J."/>
            <person name="Sevinc F."/>
            <person name="Xuan X."/>
        </authorList>
    </citation>
    <scope>NUCLEOTIDE SEQUENCE</scope>
    <source>
        <strain evidence="1">Selcuk</strain>
    </source>
</reference>
<dbReference type="SMART" id="SM00248">
    <property type="entry name" value="ANK"/>
    <property type="match status" value="3"/>
</dbReference>
<dbReference type="Proteomes" id="UP001057455">
    <property type="component" value="Unassembled WGS sequence"/>
</dbReference>
<dbReference type="Pfam" id="PF12796">
    <property type="entry name" value="Ank_2"/>
    <property type="match status" value="1"/>
</dbReference>
<organism evidence="1 2">
    <name type="scientific">Babesia ovis</name>
    <dbReference type="NCBI Taxonomy" id="5869"/>
    <lineage>
        <taxon>Eukaryota</taxon>
        <taxon>Sar</taxon>
        <taxon>Alveolata</taxon>
        <taxon>Apicomplexa</taxon>
        <taxon>Aconoidasida</taxon>
        <taxon>Piroplasmida</taxon>
        <taxon>Babesiidae</taxon>
        <taxon>Babesia</taxon>
    </lineage>
</organism>
<dbReference type="EMBL" id="BLIY01000017">
    <property type="protein sequence ID" value="GFE55181.1"/>
    <property type="molecule type" value="Genomic_DNA"/>
</dbReference>
<comment type="caution">
    <text evidence="1">The sequence shown here is derived from an EMBL/GenBank/DDBJ whole genome shotgun (WGS) entry which is preliminary data.</text>
</comment>
<dbReference type="SUPFAM" id="SSF48403">
    <property type="entry name" value="Ankyrin repeat"/>
    <property type="match status" value="1"/>
</dbReference>
<dbReference type="SUPFAM" id="SSF53335">
    <property type="entry name" value="S-adenosyl-L-methionine-dependent methyltransferases"/>
    <property type="match status" value="1"/>
</dbReference>
<proteinExistence type="predicted"/>
<accession>A0A9W5WVQ1</accession>
<dbReference type="OrthoDB" id="46564at2759"/>
<evidence type="ECO:0000313" key="1">
    <source>
        <dbReference type="EMBL" id="GFE55181.1"/>
    </source>
</evidence>
<dbReference type="InterPro" id="IPR002110">
    <property type="entry name" value="Ankyrin_rpt"/>
</dbReference>
<dbReference type="AlphaFoldDB" id="A0A9W5WVQ1"/>
<dbReference type="PANTHER" id="PTHR14614">
    <property type="entry name" value="HEPATOCELLULAR CARCINOMA-ASSOCIATED ANTIGEN"/>
    <property type="match status" value="1"/>
</dbReference>
<dbReference type="InterPro" id="IPR029063">
    <property type="entry name" value="SAM-dependent_MTases_sf"/>
</dbReference>
<dbReference type="Gene3D" id="1.25.40.20">
    <property type="entry name" value="Ankyrin repeat-containing domain"/>
    <property type="match status" value="1"/>
</dbReference>
<dbReference type="Pfam" id="PF10294">
    <property type="entry name" value="Methyltransf_16"/>
    <property type="match status" value="1"/>
</dbReference>
<name>A0A9W5WVQ1_BABOV</name>
<protein>
    <submittedName>
        <fullName evidence="1">Ankyrin repeat containing protein</fullName>
    </submittedName>
</protein>
<gene>
    <name evidence="1" type="ORF">BaOVIS_025850</name>
</gene>
<sequence length="460" mass="52158">MEDINTEENTEFNEEWLYCLRANEIGEAVELLKQRLVTDLDVVDNNGNGALHYCCANNLPEAIVFLLEECKVDYCRRNHSGNTPLQWAVQTNSLDAVKEILRHDYVVHKAEYESQEVSTYYANMEGTTLRDEYKLDEETKRHYNIMDYPDKYSDNNIVSIVETNDFGKSALNDAFNAKDQNILVAILEHPAAAVLDKPAEVDNEMPLERVMVNGINGVIHSFRFGKMLHDVRARELEIKHDEVLNEKNAELDHSGEVIWETDLIASQWLSALARGGKFQGKKVLQLGSGCGLSAITMYVTATECDGRPQSLMLTDVCNTTMANLRYNVELNKLQGVDIQPLDWTKESTWPKDQSGNLQSFDIVIGSDLVYDSHLVQPLCNVIMHLMDQTEGELLYVYREARDGSNIVPDSLRKLGLTVETRKAPKEYQHNPLKGGNKKVLDAFFPDLAADDYTILHAHRK</sequence>
<dbReference type="Gene3D" id="3.40.50.150">
    <property type="entry name" value="Vaccinia Virus protein VP39"/>
    <property type="match status" value="1"/>
</dbReference>